<accession>A0A2X0V811</accession>
<dbReference type="EMBL" id="UAPV01000001">
    <property type="protein sequence ID" value="SPT70522.1"/>
    <property type="molecule type" value="Genomic_DNA"/>
</dbReference>
<evidence type="ECO:0000313" key="2">
    <source>
        <dbReference type="EMBL" id="SPT70522.1"/>
    </source>
</evidence>
<sequence>MSYKGFKSADYDRMNQEISSQGITVKSYYYQNIDRLCCIQFNSFCGAISDARRRAFISKTASSTVSVVELTKADLELIYHRGWA</sequence>
<proteinExistence type="predicted"/>
<dbReference type="Proteomes" id="UP000250086">
    <property type="component" value="Unassembled WGS sequence"/>
</dbReference>
<gene>
    <name evidence="1" type="ORF">NCTC13093_01935</name>
    <name evidence="2" type="ORF">NCTC13093_01938</name>
</gene>
<dbReference type="AlphaFoldDB" id="A0A2X0V811"/>
<keyword evidence="3" id="KW-1185">Reference proteome</keyword>
<evidence type="ECO:0000313" key="1">
    <source>
        <dbReference type="EMBL" id="SPT70519.1"/>
    </source>
</evidence>
<dbReference type="RefSeq" id="WP_113744580.1">
    <property type="nucleotide sequence ID" value="NZ_UAPV01000001.1"/>
</dbReference>
<evidence type="ECO:0000313" key="3">
    <source>
        <dbReference type="Proteomes" id="UP000250086"/>
    </source>
</evidence>
<reference evidence="1 3" key="1">
    <citation type="submission" date="2018-06" db="EMBL/GenBank/DDBJ databases">
        <authorList>
            <consortium name="Pathogen Informatics"/>
            <person name="Doyle S."/>
        </authorList>
    </citation>
    <scope>NUCLEOTIDE SEQUENCE [LARGE SCALE GENOMIC DNA]</scope>
    <source>
        <strain evidence="1 3">NCTC13093</strain>
    </source>
</reference>
<dbReference type="EMBL" id="UAPV01000001">
    <property type="protein sequence ID" value="SPT70519.1"/>
    <property type="molecule type" value="Genomic_DNA"/>
</dbReference>
<protein>
    <submittedName>
        <fullName evidence="1">Uncharacterized protein</fullName>
    </submittedName>
</protein>
<name>A0A2X0V811_9GAMM</name>
<organism evidence="1 3">
    <name type="scientific">Anaerobiospirillum thomasii</name>
    <dbReference type="NCBI Taxonomy" id="179995"/>
    <lineage>
        <taxon>Bacteria</taxon>
        <taxon>Pseudomonadati</taxon>
        <taxon>Pseudomonadota</taxon>
        <taxon>Gammaproteobacteria</taxon>
        <taxon>Aeromonadales</taxon>
        <taxon>Succinivibrionaceae</taxon>
        <taxon>Anaerobiospirillum</taxon>
    </lineage>
</organism>